<gene>
    <name evidence="2" type="ORF">SPIL2461_LOCUS15097</name>
</gene>
<keyword evidence="3" id="KW-1185">Reference proteome</keyword>
<dbReference type="Proteomes" id="UP000649617">
    <property type="component" value="Unassembled WGS sequence"/>
</dbReference>
<feature type="region of interest" description="Disordered" evidence="1">
    <location>
        <begin position="270"/>
        <end position="308"/>
    </location>
</feature>
<dbReference type="AlphaFoldDB" id="A0A812UFW5"/>
<proteinExistence type="predicted"/>
<feature type="region of interest" description="Disordered" evidence="1">
    <location>
        <begin position="33"/>
        <end position="70"/>
    </location>
</feature>
<dbReference type="EMBL" id="CAJNIZ010036113">
    <property type="protein sequence ID" value="CAE7563689.1"/>
    <property type="molecule type" value="Genomic_DNA"/>
</dbReference>
<accession>A0A812UFW5</accession>
<feature type="compositionally biased region" description="Polar residues" evidence="1">
    <location>
        <begin position="185"/>
        <end position="195"/>
    </location>
</feature>
<organism evidence="2 3">
    <name type="scientific">Symbiodinium pilosum</name>
    <name type="common">Dinoflagellate</name>
    <dbReference type="NCBI Taxonomy" id="2952"/>
    <lineage>
        <taxon>Eukaryota</taxon>
        <taxon>Sar</taxon>
        <taxon>Alveolata</taxon>
        <taxon>Dinophyceae</taxon>
        <taxon>Suessiales</taxon>
        <taxon>Symbiodiniaceae</taxon>
        <taxon>Symbiodinium</taxon>
    </lineage>
</organism>
<evidence type="ECO:0000256" key="1">
    <source>
        <dbReference type="SAM" id="MobiDB-lite"/>
    </source>
</evidence>
<evidence type="ECO:0000313" key="3">
    <source>
        <dbReference type="Proteomes" id="UP000649617"/>
    </source>
</evidence>
<name>A0A812UFW5_SYMPI</name>
<feature type="compositionally biased region" description="Basic and acidic residues" evidence="1">
    <location>
        <begin position="33"/>
        <end position="65"/>
    </location>
</feature>
<dbReference type="OrthoDB" id="432138at2759"/>
<feature type="region of interest" description="Disordered" evidence="1">
    <location>
        <begin position="116"/>
        <end position="225"/>
    </location>
</feature>
<feature type="region of interest" description="Disordered" evidence="1">
    <location>
        <begin position="320"/>
        <end position="370"/>
    </location>
</feature>
<feature type="compositionally biased region" description="Basic and acidic residues" evidence="1">
    <location>
        <begin position="359"/>
        <end position="370"/>
    </location>
</feature>
<sequence>MAAGWGGGWSYSPGWGSRWWDQGSWWHGRWSQEEKVPWEKPEVPTEEPKLEEPERPSDRSDRPSDDGGWVWSGWSSSWYGNGRPWSSWSSYPYGYGYGGYGYSGYSSWDERWARPDAPEAKQDDSQNRQERWSQAFLKDRQELQEGAWWKSERDERSKENIASEARQAEEGSQEPKWVPIAASSGLETSSATGTPQEPPVGSVGEPKIGPVANSQNKEIEQPSHQNEEWYQKWLRRQQEKEANSTQTAVPQAESFVTKAKKVEVYEAQVPEAVADPDTQPAPLDQEMSLHSIPEPEGQPVRHPHENEEWYQKWLRRQKNQPSHVIDIGAPQPQASTQAAASSSSDPQVSSAEAVPTSSAEERRVCPDDGKTYTFDELKKAYAGQYSEEDLTAYWRDAMATPGTAADKPPESKKEDYKQEEWYQKWLRRQQNKNRQIIEIG</sequence>
<feature type="compositionally biased region" description="Basic and acidic residues" evidence="1">
    <location>
        <begin position="150"/>
        <end position="169"/>
    </location>
</feature>
<feature type="compositionally biased region" description="Basic and acidic residues" evidence="1">
    <location>
        <begin position="116"/>
        <end position="143"/>
    </location>
</feature>
<evidence type="ECO:0000313" key="2">
    <source>
        <dbReference type="EMBL" id="CAE7563689.1"/>
    </source>
</evidence>
<reference evidence="2" key="1">
    <citation type="submission" date="2021-02" db="EMBL/GenBank/DDBJ databases">
        <authorList>
            <person name="Dougan E. K."/>
            <person name="Rhodes N."/>
            <person name="Thang M."/>
            <person name="Chan C."/>
        </authorList>
    </citation>
    <scope>NUCLEOTIDE SEQUENCE</scope>
</reference>
<comment type="caution">
    <text evidence="2">The sequence shown here is derived from an EMBL/GenBank/DDBJ whole genome shotgun (WGS) entry which is preliminary data.</text>
</comment>
<feature type="compositionally biased region" description="Low complexity" evidence="1">
    <location>
        <begin position="329"/>
        <end position="353"/>
    </location>
</feature>
<protein>
    <submittedName>
        <fullName evidence="2">Uncharacterized protein</fullName>
    </submittedName>
</protein>